<dbReference type="Gene3D" id="3.60.10.10">
    <property type="entry name" value="Endonuclease/exonuclease/phosphatase"/>
    <property type="match status" value="1"/>
</dbReference>
<feature type="transmembrane region" description="Helical" evidence="2">
    <location>
        <begin position="40"/>
        <end position="58"/>
    </location>
</feature>
<feature type="transmembrane region" description="Helical" evidence="2">
    <location>
        <begin position="94"/>
        <end position="115"/>
    </location>
</feature>
<keyword evidence="2" id="KW-0812">Transmembrane</keyword>
<dbReference type="Pfam" id="PF03372">
    <property type="entry name" value="Exo_endo_phos"/>
    <property type="match status" value="1"/>
</dbReference>
<dbReference type="SUPFAM" id="SSF56219">
    <property type="entry name" value="DNase I-like"/>
    <property type="match status" value="1"/>
</dbReference>
<dbReference type="InterPro" id="IPR036691">
    <property type="entry name" value="Endo/exonu/phosph_ase_sf"/>
</dbReference>
<comment type="caution">
    <text evidence="4">The sequence shown here is derived from an EMBL/GenBank/DDBJ whole genome shotgun (WGS) entry which is preliminary data.</text>
</comment>
<accession>A0A841IP54</accession>
<feature type="transmembrane region" description="Helical" evidence="2">
    <location>
        <begin position="331"/>
        <end position="353"/>
    </location>
</feature>
<organism evidence="4 5">
    <name type="scientific">Nocardiopsis algeriensis</name>
    <dbReference type="NCBI Taxonomy" id="1478215"/>
    <lineage>
        <taxon>Bacteria</taxon>
        <taxon>Bacillati</taxon>
        <taxon>Actinomycetota</taxon>
        <taxon>Actinomycetes</taxon>
        <taxon>Streptosporangiales</taxon>
        <taxon>Nocardiopsidaceae</taxon>
        <taxon>Nocardiopsis</taxon>
    </lineage>
</organism>
<protein>
    <submittedName>
        <fullName evidence="4">Endonuclease/exonuclease/phosphatase family metal-dependent hydrolase</fullName>
    </submittedName>
</protein>
<dbReference type="GO" id="GO:0006506">
    <property type="term" value="P:GPI anchor biosynthetic process"/>
    <property type="evidence" value="ECO:0007669"/>
    <property type="project" value="TreeGrafter"/>
</dbReference>
<feature type="transmembrane region" description="Helical" evidence="2">
    <location>
        <begin position="273"/>
        <end position="295"/>
    </location>
</feature>
<dbReference type="InterPro" id="IPR051916">
    <property type="entry name" value="GPI-anchor_lipid_remodeler"/>
</dbReference>
<evidence type="ECO:0000256" key="1">
    <source>
        <dbReference type="SAM" id="MobiDB-lite"/>
    </source>
</evidence>
<dbReference type="PANTHER" id="PTHR14859">
    <property type="entry name" value="CALCOFLUOR WHITE HYPERSENSITIVE PROTEIN PRECURSOR"/>
    <property type="match status" value="1"/>
</dbReference>
<dbReference type="InterPro" id="IPR005135">
    <property type="entry name" value="Endo/exonuclease/phosphatase"/>
</dbReference>
<dbReference type="RefSeq" id="WP_184286392.1">
    <property type="nucleotide sequence ID" value="NZ_JACHJO010000001.1"/>
</dbReference>
<reference evidence="4 5" key="1">
    <citation type="submission" date="2020-08" db="EMBL/GenBank/DDBJ databases">
        <title>Genomic Encyclopedia of Type Strains, Phase III (KMG-III): the genomes of soil and plant-associated and newly described type strains.</title>
        <authorList>
            <person name="Whitman W."/>
        </authorList>
    </citation>
    <scope>NUCLEOTIDE SEQUENCE [LARGE SCALE GENOMIC DNA]</scope>
    <source>
        <strain evidence="4 5">CECT 8712</strain>
    </source>
</reference>
<dbReference type="EMBL" id="JACHJO010000001">
    <property type="protein sequence ID" value="MBB6118475.1"/>
    <property type="molecule type" value="Genomic_DNA"/>
</dbReference>
<keyword evidence="2" id="KW-1133">Transmembrane helix</keyword>
<feature type="transmembrane region" description="Helical" evidence="2">
    <location>
        <begin position="65"/>
        <end position="82"/>
    </location>
</feature>
<keyword evidence="4" id="KW-0378">Hydrolase</keyword>
<feature type="transmembrane region" description="Helical" evidence="2">
    <location>
        <begin position="122"/>
        <end position="141"/>
    </location>
</feature>
<dbReference type="GO" id="GO:0016020">
    <property type="term" value="C:membrane"/>
    <property type="evidence" value="ECO:0007669"/>
    <property type="project" value="GOC"/>
</dbReference>
<evidence type="ECO:0000256" key="2">
    <source>
        <dbReference type="SAM" id="Phobius"/>
    </source>
</evidence>
<feature type="domain" description="Endonuclease/exonuclease/phosphatase" evidence="3">
    <location>
        <begin position="427"/>
        <end position="644"/>
    </location>
</feature>
<keyword evidence="4" id="KW-0540">Nuclease</keyword>
<dbReference type="GO" id="GO:0004527">
    <property type="term" value="F:exonuclease activity"/>
    <property type="evidence" value="ECO:0007669"/>
    <property type="project" value="UniProtKB-KW"/>
</dbReference>
<keyword evidence="4" id="KW-0255">Endonuclease</keyword>
<keyword evidence="4" id="KW-0269">Exonuclease</keyword>
<dbReference type="Proteomes" id="UP000536604">
    <property type="component" value="Unassembled WGS sequence"/>
</dbReference>
<feature type="region of interest" description="Disordered" evidence="1">
    <location>
        <begin position="356"/>
        <end position="377"/>
    </location>
</feature>
<evidence type="ECO:0000259" key="3">
    <source>
        <dbReference type="Pfam" id="PF03372"/>
    </source>
</evidence>
<feature type="transmembrane region" description="Helical" evidence="2">
    <location>
        <begin position="244"/>
        <end position="261"/>
    </location>
</feature>
<dbReference type="PANTHER" id="PTHR14859:SF1">
    <property type="entry name" value="PGAP2-INTERACTING PROTEIN"/>
    <property type="match status" value="1"/>
</dbReference>
<feature type="transmembrane region" description="Helical" evidence="2">
    <location>
        <begin position="190"/>
        <end position="209"/>
    </location>
</feature>
<dbReference type="GO" id="GO:0004519">
    <property type="term" value="F:endonuclease activity"/>
    <property type="evidence" value="ECO:0007669"/>
    <property type="project" value="UniProtKB-KW"/>
</dbReference>
<name>A0A841IP54_9ACTN</name>
<keyword evidence="5" id="KW-1185">Reference proteome</keyword>
<keyword evidence="2" id="KW-0472">Membrane</keyword>
<feature type="transmembrane region" description="Helical" evidence="2">
    <location>
        <begin position="307"/>
        <end position="325"/>
    </location>
</feature>
<evidence type="ECO:0000313" key="5">
    <source>
        <dbReference type="Proteomes" id="UP000536604"/>
    </source>
</evidence>
<dbReference type="AlphaFoldDB" id="A0A841IP54"/>
<proteinExistence type="predicted"/>
<gene>
    <name evidence="4" type="ORF">FHS13_000403</name>
</gene>
<feature type="transmembrane region" description="Helical" evidence="2">
    <location>
        <begin position="153"/>
        <end position="170"/>
    </location>
</feature>
<feature type="transmembrane region" description="Helical" evidence="2">
    <location>
        <begin position="215"/>
        <end position="235"/>
    </location>
</feature>
<evidence type="ECO:0000313" key="4">
    <source>
        <dbReference type="EMBL" id="MBB6118475.1"/>
    </source>
</evidence>
<sequence length="653" mass="67505">MRWDRCAAAVGTMLFLDALRVFLPSLITLFGRAGETGPEVMGLYALAWFLLPLPLAALSRRLPPLPVALAAGAALALARLALQAADGGDPQLHLASLAVGAGTVWLTATASAASADPRLSGHGVMVGVVAGTAGSAVLHTLLGLRSPAWQEGFLPWLLVAAGAALFLVSLDRVRRSDPGGAPAPVPARAWLALGPLFFLGGLCTANPAVGETMGGFPVGAAVVATAAVLSVGVAADPRPTLHRALPPAVLTAALAAMRWAPTEVDGVPGVLPPAALAVLPVGQIALAACVGWAAYGGGGGTGRVASAWYAFAGLLCFVVLVFAYYAAFDLYFSHAFVPFLALLPLVAALVRAWPPASEPPGGRGRSPGRFPPPGKDTAGSAPVRLGAAVGAAGITLAATLAVPVLHTASEPAPAPDAGRGEGLRLAAYNVRMGFDTEGRHALHQQARLLRAERPDLVALSEVDRGWLLNGGHDMLGSLARGLDMEAHWAPADGPLWGDAVLTRLEVVERRGFPLTPSGPTGAQALEAVVLWEGREISVVATHLQPDDYGFASESSRSQLRDIARIVTGAREEGRPAVVAGDLNIEPGNPAWHILEEAGLRDPFERPFPTIPTAAGPPREIDHILVTPEFTASAPANPDEPWSDHRMIALTLDL</sequence>